<accession>A0A1I7WAT9</accession>
<evidence type="ECO:0000313" key="2">
    <source>
        <dbReference type="WBParaSite" id="Hba_01781"/>
    </source>
</evidence>
<name>A0A1I7WAT9_HETBA</name>
<proteinExistence type="predicted"/>
<protein>
    <submittedName>
        <fullName evidence="2">Ovule protein</fullName>
    </submittedName>
</protein>
<reference evidence="2" key="1">
    <citation type="submission" date="2016-11" db="UniProtKB">
        <authorList>
            <consortium name="WormBaseParasite"/>
        </authorList>
    </citation>
    <scope>IDENTIFICATION</scope>
</reference>
<keyword evidence="1" id="KW-1185">Reference proteome</keyword>
<dbReference type="Proteomes" id="UP000095283">
    <property type="component" value="Unplaced"/>
</dbReference>
<sequence length="69" mass="8184">MHDILNRHRCRSDFMSFYLRYSYVVNLSSTDFETTWRPCHSKVSWSPMLSALQTLKWIISVVNDLSISI</sequence>
<organism evidence="1 2">
    <name type="scientific">Heterorhabditis bacteriophora</name>
    <name type="common">Entomopathogenic nematode worm</name>
    <dbReference type="NCBI Taxonomy" id="37862"/>
    <lineage>
        <taxon>Eukaryota</taxon>
        <taxon>Metazoa</taxon>
        <taxon>Ecdysozoa</taxon>
        <taxon>Nematoda</taxon>
        <taxon>Chromadorea</taxon>
        <taxon>Rhabditida</taxon>
        <taxon>Rhabditina</taxon>
        <taxon>Rhabditomorpha</taxon>
        <taxon>Strongyloidea</taxon>
        <taxon>Heterorhabditidae</taxon>
        <taxon>Heterorhabditis</taxon>
    </lineage>
</organism>
<dbReference type="AlphaFoldDB" id="A0A1I7WAT9"/>
<dbReference type="WBParaSite" id="Hba_01781">
    <property type="protein sequence ID" value="Hba_01781"/>
    <property type="gene ID" value="Hba_01781"/>
</dbReference>
<evidence type="ECO:0000313" key="1">
    <source>
        <dbReference type="Proteomes" id="UP000095283"/>
    </source>
</evidence>